<accession>A0A644VP77</accession>
<dbReference type="InterPro" id="IPR011123">
    <property type="entry name" value="Y_Y_Y"/>
</dbReference>
<feature type="domain" description="Histidine kinase" evidence="7">
    <location>
        <begin position="792"/>
        <end position="1038"/>
    </location>
</feature>
<dbReference type="SMART" id="SM00448">
    <property type="entry name" value="REC"/>
    <property type="match status" value="1"/>
</dbReference>
<dbReference type="SMART" id="SM00342">
    <property type="entry name" value="HTH_ARAC"/>
    <property type="match status" value="1"/>
</dbReference>
<dbReference type="SMART" id="SM00388">
    <property type="entry name" value="HisKA"/>
    <property type="match status" value="1"/>
</dbReference>
<dbReference type="PROSITE" id="PS01124">
    <property type="entry name" value="HTH_ARAC_FAMILY_2"/>
    <property type="match status" value="1"/>
</dbReference>
<reference evidence="9" key="1">
    <citation type="submission" date="2019-08" db="EMBL/GenBank/DDBJ databases">
        <authorList>
            <person name="Kucharzyk K."/>
            <person name="Murdoch R.W."/>
            <person name="Higgins S."/>
            <person name="Loffler F."/>
        </authorList>
    </citation>
    <scope>NUCLEOTIDE SEQUENCE</scope>
</reference>
<dbReference type="CDD" id="cd00082">
    <property type="entry name" value="HisKA"/>
    <property type="match status" value="1"/>
</dbReference>
<dbReference type="PROSITE" id="PS00041">
    <property type="entry name" value="HTH_ARAC_FAMILY_1"/>
    <property type="match status" value="1"/>
</dbReference>
<dbReference type="SMART" id="SM00387">
    <property type="entry name" value="HATPase_c"/>
    <property type="match status" value="1"/>
</dbReference>
<dbReference type="SUPFAM" id="SSF52172">
    <property type="entry name" value="CheY-like"/>
    <property type="match status" value="1"/>
</dbReference>
<dbReference type="Pfam" id="PF00512">
    <property type="entry name" value="HisKA"/>
    <property type="match status" value="1"/>
</dbReference>
<dbReference type="InterPro" id="IPR003661">
    <property type="entry name" value="HisK_dim/P_dom"/>
</dbReference>
<evidence type="ECO:0000259" key="8">
    <source>
        <dbReference type="PROSITE" id="PS50110"/>
    </source>
</evidence>
<dbReference type="GO" id="GO:0000155">
    <property type="term" value="F:phosphorelay sensor kinase activity"/>
    <property type="evidence" value="ECO:0007669"/>
    <property type="project" value="InterPro"/>
</dbReference>
<dbReference type="GO" id="GO:0003700">
    <property type="term" value="F:DNA-binding transcription factor activity"/>
    <property type="evidence" value="ECO:0007669"/>
    <property type="project" value="InterPro"/>
</dbReference>
<dbReference type="Gene3D" id="1.10.287.130">
    <property type="match status" value="1"/>
</dbReference>
<keyword evidence="3" id="KW-0238">DNA-binding</keyword>
<dbReference type="EMBL" id="VSSQ01000384">
    <property type="protein sequence ID" value="MPL93199.1"/>
    <property type="molecule type" value="Genomic_DNA"/>
</dbReference>
<organism evidence="9">
    <name type="scientific">bioreactor metagenome</name>
    <dbReference type="NCBI Taxonomy" id="1076179"/>
    <lineage>
        <taxon>unclassified sequences</taxon>
        <taxon>metagenomes</taxon>
        <taxon>ecological metagenomes</taxon>
    </lineage>
</organism>
<sequence>MFEITSILKKYFICLVLLALSANLFSQNGAYQFTVIKELDLLANNSVSSFYQSENGVMWINSNAGLVRFNGNRAEVVAYPLGMKPIVGNRDFVYCSMNHALLRINIKTNEKEIILKDRVNGDSSHISIFNDYLFVAHGNTVEIYKDTVFQEEIFLPLNEKVSHIHTNEKGVIWLGTQKGTLYRTSTEGNIDAVAAFPSEITALYIDSRAYLWVGTFSHGAYSLDRNGVIKKRYSSGERDEQKISNNFIRSFCEDRNGQIWMATLDGVNVINFIQKRTVSFSVGSTNEKSTWALYPDRQGNIWVGTYYSGLYFFNSSTAVFSRYTTDERVTMVNRLLEDKRRDLWIFTDGFGVLRQQRKGNVQLILSDIKKTKSAYYDRDKDIIWIGTYLEGLYCYSIARNKLTKVKFAVEQMNKDIVVINDIVNHERTLYLGTSNGVFAIDMDNTDKAYPVSSYRSLVHSLLIDKDSNLWITGVGVYKYNFTKRTTERVLNEMLQSFPDDVQFKGIFQDDVGRIWMSVLRYGLLMIDNNQSALYNKHNVGIGDEFISTISQTKDGVILLGTNSGFSLFFPEKRRSVAYNQSNGYPLRSTRNGYILQRANGEILVGGTTGIAMLSNNLIDVEQPKSIYFDRLRINNQNIDVLDRISVDKLSLTYTKGIELNHLQKNIAIEVASTDYSHIQHTFYEYCLEGYETEWTRFSLSSPVIYMNLPPGKYVLKVRAYSDLEMSDVKEIKLPIRALPPWYDTLLAKTGYFVLFLLFVFGVFYFFYSRILFREKLKQQEANAQAKLRFFTNVSHEIRTPLTLITGNLEMVVNNSKSRSKSLQSAFENAKKMQELVTELLDFEKQVLGYKLLSVSNKDFSEFINNIYNSFQSYAIYREINFKLEVEAENLCYYYDYTQLQKVFFNLLMNAFMHTPKGGSIFVRVNLEDVDIAVNKPKPDLIWPKLTSLFYKVRKKSCVRMLTVRVTDTGQGISSKIIDQIFDPFYQDSTNFSHDKYNKGSGIGLSIAKNIIEQHHGLIRAESKQGEGTVFMVALPIDKYWFKNDSRINEEIQNDSTPLNSSLNVEFDDSIDDELPAGEQTVVESGVKAEKKSILIVEDDPELQNLLFSVFSPVFNVLKSSNGLDAFALAEEQQPDIIVSDVMMPVMDGLELCSKIKGTLETSHIPVVLLTARSTEDQNIEGICAGADDYIIKPFSIEILIAKCNALLRNRDALIHKYRHSISTSADTIASSTQDTLFLQKLVSVIEENINDEKLGVPFLCAEMAMSKTLLSNKIKKITKQSPAEFIQTLKMKRAASMILNEPQKSVSDIAYELGFSSLSYFGIRFKKHFGKSPTDLKNDCSNINIT</sequence>
<dbReference type="PRINTS" id="PR00344">
    <property type="entry name" value="BCTRLSENSOR"/>
</dbReference>
<dbReference type="SUPFAM" id="SSF63829">
    <property type="entry name" value="Calcium-dependent phosphotriesterase"/>
    <property type="match status" value="1"/>
</dbReference>
<keyword evidence="5" id="KW-1133">Transmembrane helix</keyword>
<keyword evidence="9" id="KW-0418">Kinase</keyword>
<dbReference type="InterPro" id="IPR018060">
    <property type="entry name" value="HTH_AraC"/>
</dbReference>
<proteinExistence type="predicted"/>
<dbReference type="InterPro" id="IPR018062">
    <property type="entry name" value="HTH_AraC-typ_CS"/>
</dbReference>
<keyword evidence="1" id="KW-0597">Phosphoprotein</keyword>
<dbReference type="SUPFAM" id="SSF46689">
    <property type="entry name" value="Homeodomain-like"/>
    <property type="match status" value="1"/>
</dbReference>
<dbReference type="Gene3D" id="1.10.10.60">
    <property type="entry name" value="Homeodomain-like"/>
    <property type="match status" value="1"/>
</dbReference>
<dbReference type="InterPro" id="IPR011110">
    <property type="entry name" value="Reg_prop"/>
</dbReference>
<keyword evidence="2" id="KW-0805">Transcription regulation</keyword>
<keyword evidence="5" id="KW-0812">Transmembrane</keyword>
<keyword evidence="9" id="KW-0808">Transferase</keyword>
<dbReference type="Gene3D" id="2.130.10.10">
    <property type="entry name" value="YVTN repeat-like/Quinoprotein amine dehydrogenase"/>
    <property type="match status" value="2"/>
</dbReference>
<dbReference type="InterPro" id="IPR005467">
    <property type="entry name" value="His_kinase_dom"/>
</dbReference>
<protein>
    <submittedName>
        <fullName evidence="9">Sensor histidine kinase RcsC</fullName>
        <ecNumber evidence="9">2.7.13.3</ecNumber>
    </submittedName>
</protein>
<dbReference type="InterPro" id="IPR011006">
    <property type="entry name" value="CheY-like_superfamily"/>
</dbReference>
<evidence type="ECO:0000256" key="1">
    <source>
        <dbReference type="ARBA" id="ARBA00022553"/>
    </source>
</evidence>
<feature type="transmembrane region" description="Helical" evidence="5">
    <location>
        <begin position="749"/>
        <end position="767"/>
    </location>
</feature>
<dbReference type="Pfam" id="PF02518">
    <property type="entry name" value="HATPase_c"/>
    <property type="match status" value="1"/>
</dbReference>
<evidence type="ECO:0000259" key="7">
    <source>
        <dbReference type="PROSITE" id="PS50109"/>
    </source>
</evidence>
<comment type="caution">
    <text evidence="9">The sequence shown here is derived from an EMBL/GenBank/DDBJ whole genome shotgun (WGS) entry which is preliminary data.</text>
</comment>
<dbReference type="EC" id="2.7.13.3" evidence="9"/>
<dbReference type="GO" id="GO:0043565">
    <property type="term" value="F:sequence-specific DNA binding"/>
    <property type="evidence" value="ECO:0007669"/>
    <property type="project" value="InterPro"/>
</dbReference>
<dbReference type="InterPro" id="IPR036097">
    <property type="entry name" value="HisK_dim/P_sf"/>
</dbReference>
<dbReference type="Pfam" id="PF00072">
    <property type="entry name" value="Response_reg"/>
    <property type="match status" value="1"/>
</dbReference>
<evidence type="ECO:0000256" key="3">
    <source>
        <dbReference type="ARBA" id="ARBA00023125"/>
    </source>
</evidence>
<dbReference type="Pfam" id="PF07494">
    <property type="entry name" value="Reg_prop"/>
    <property type="match status" value="2"/>
</dbReference>
<dbReference type="Gene3D" id="2.60.40.10">
    <property type="entry name" value="Immunoglobulins"/>
    <property type="match status" value="1"/>
</dbReference>
<dbReference type="Gene3D" id="3.40.50.2300">
    <property type="match status" value="1"/>
</dbReference>
<dbReference type="InterPro" id="IPR003594">
    <property type="entry name" value="HATPase_dom"/>
</dbReference>
<dbReference type="Pfam" id="PF12833">
    <property type="entry name" value="HTH_18"/>
    <property type="match status" value="1"/>
</dbReference>
<dbReference type="InterPro" id="IPR036890">
    <property type="entry name" value="HATPase_C_sf"/>
</dbReference>
<dbReference type="SUPFAM" id="SSF101898">
    <property type="entry name" value="NHL repeat"/>
    <property type="match status" value="1"/>
</dbReference>
<evidence type="ECO:0000256" key="4">
    <source>
        <dbReference type="ARBA" id="ARBA00023163"/>
    </source>
</evidence>
<dbReference type="InterPro" id="IPR001789">
    <property type="entry name" value="Sig_transdc_resp-reg_receiver"/>
</dbReference>
<dbReference type="CDD" id="cd17574">
    <property type="entry name" value="REC_OmpR"/>
    <property type="match status" value="1"/>
</dbReference>
<evidence type="ECO:0000259" key="6">
    <source>
        <dbReference type="PROSITE" id="PS01124"/>
    </source>
</evidence>
<dbReference type="SUPFAM" id="SSF55874">
    <property type="entry name" value="ATPase domain of HSP90 chaperone/DNA topoisomerase II/histidine kinase"/>
    <property type="match status" value="1"/>
</dbReference>
<evidence type="ECO:0000256" key="2">
    <source>
        <dbReference type="ARBA" id="ARBA00023015"/>
    </source>
</evidence>
<dbReference type="PANTHER" id="PTHR43547">
    <property type="entry name" value="TWO-COMPONENT HISTIDINE KINASE"/>
    <property type="match status" value="1"/>
</dbReference>
<dbReference type="InterPro" id="IPR013783">
    <property type="entry name" value="Ig-like_fold"/>
</dbReference>
<feature type="domain" description="Response regulatory" evidence="8">
    <location>
        <begin position="1092"/>
        <end position="1207"/>
    </location>
</feature>
<name>A0A644VP77_9ZZZZ</name>
<dbReference type="SUPFAM" id="SSF47384">
    <property type="entry name" value="Homodimeric domain of signal transducing histidine kinase"/>
    <property type="match status" value="1"/>
</dbReference>
<dbReference type="Pfam" id="PF07495">
    <property type="entry name" value="Y_Y_Y"/>
    <property type="match status" value="1"/>
</dbReference>
<feature type="domain" description="HTH araC/xylS-type" evidence="6">
    <location>
        <begin position="1239"/>
        <end position="1339"/>
    </location>
</feature>
<dbReference type="PROSITE" id="PS50109">
    <property type="entry name" value="HIS_KIN"/>
    <property type="match status" value="1"/>
</dbReference>
<evidence type="ECO:0000256" key="5">
    <source>
        <dbReference type="SAM" id="Phobius"/>
    </source>
</evidence>
<dbReference type="Gene3D" id="3.30.565.10">
    <property type="entry name" value="Histidine kinase-like ATPase, C-terminal domain"/>
    <property type="match status" value="1"/>
</dbReference>
<dbReference type="PROSITE" id="PS50110">
    <property type="entry name" value="RESPONSE_REGULATORY"/>
    <property type="match status" value="1"/>
</dbReference>
<gene>
    <name evidence="9" type="primary">rcsC_95</name>
    <name evidence="9" type="ORF">SDC9_39325</name>
</gene>
<dbReference type="InterPro" id="IPR009057">
    <property type="entry name" value="Homeodomain-like_sf"/>
</dbReference>
<evidence type="ECO:0000313" key="9">
    <source>
        <dbReference type="EMBL" id="MPL93199.1"/>
    </source>
</evidence>
<keyword evidence="4" id="KW-0804">Transcription</keyword>
<keyword evidence="5" id="KW-0472">Membrane</keyword>
<dbReference type="PANTHER" id="PTHR43547:SF2">
    <property type="entry name" value="HYBRID SIGNAL TRANSDUCTION HISTIDINE KINASE C"/>
    <property type="match status" value="1"/>
</dbReference>
<dbReference type="InterPro" id="IPR004358">
    <property type="entry name" value="Sig_transdc_His_kin-like_C"/>
</dbReference>
<dbReference type="InterPro" id="IPR015943">
    <property type="entry name" value="WD40/YVTN_repeat-like_dom_sf"/>
</dbReference>